<gene>
    <name evidence="2" type="ORF">EVAR_19346_1</name>
</gene>
<evidence type="ECO:0000256" key="1">
    <source>
        <dbReference type="SAM" id="MobiDB-lite"/>
    </source>
</evidence>
<dbReference type="Proteomes" id="UP000299102">
    <property type="component" value="Unassembled WGS sequence"/>
</dbReference>
<proteinExistence type="predicted"/>
<name>A0A4C1TRN3_EUMVA</name>
<feature type="compositionally biased region" description="Polar residues" evidence="1">
    <location>
        <begin position="38"/>
        <end position="52"/>
    </location>
</feature>
<dbReference type="AlphaFoldDB" id="A0A4C1TRN3"/>
<dbReference type="EMBL" id="BGZK01000080">
    <property type="protein sequence ID" value="GBP16546.1"/>
    <property type="molecule type" value="Genomic_DNA"/>
</dbReference>
<organism evidence="2 3">
    <name type="scientific">Eumeta variegata</name>
    <name type="common">Bagworm moth</name>
    <name type="synonym">Eumeta japonica</name>
    <dbReference type="NCBI Taxonomy" id="151549"/>
    <lineage>
        <taxon>Eukaryota</taxon>
        <taxon>Metazoa</taxon>
        <taxon>Ecdysozoa</taxon>
        <taxon>Arthropoda</taxon>
        <taxon>Hexapoda</taxon>
        <taxon>Insecta</taxon>
        <taxon>Pterygota</taxon>
        <taxon>Neoptera</taxon>
        <taxon>Endopterygota</taxon>
        <taxon>Lepidoptera</taxon>
        <taxon>Glossata</taxon>
        <taxon>Ditrysia</taxon>
        <taxon>Tineoidea</taxon>
        <taxon>Psychidae</taxon>
        <taxon>Oiketicinae</taxon>
        <taxon>Eumeta</taxon>
    </lineage>
</organism>
<evidence type="ECO:0000313" key="2">
    <source>
        <dbReference type="EMBL" id="GBP16546.1"/>
    </source>
</evidence>
<feature type="compositionally biased region" description="Polar residues" evidence="1">
    <location>
        <begin position="63"/>
        <end position="78"/>
    </location>
</feature>
<evidence type="ECO:0000313" key="3">
    <source>
        <dbReference type="Proteomes" id="UP000299102"/>
    </source>
</evidence>
<sequence>MRKICEGNGHARSVIIYAVEGKKIIKKARAARRRAASPINQMETDSTPSSKLNAGVSAPTPDKATNQVNSGAESKSISGTKPTDPPKGKNPPPFYLLKGSNFDTALVCVSTTPKR</sequence>
<protein>
    <submittedName>
        <fullName evidence="2">Uncharacterized protein</fullName>
    </submittedName>
</protein>
<feature type="compositionally biased region" description="Pro residues" evidence="1">
    <location>
        <begin position="83"/>
        <end position="94"/>
    </location>
</feature>
<feature type="region of interest" description="Disordered" evidence="1">
    <location>
        <begin position="27"/>
        <end position="96"/>
    </location>
</feature>
<comment type="caution">
    <text evidence="2">The sequence shown here is derived from an EMBL/GenBank/DDBJ whole genome shotgun (WGS) entry which is preliminary data.</text>
</comment>
<keyword evidence="3" id="KW-1185">Reference proteome</keyword>
<accession>A0A4C1TRN3</accession>
<reference evidence="2 3" key="1">
    <citation type="journal article" date="2019" name="Commun. Biol.">
        <title>The bagworm genome reveals a unique fibroin gene that provides high tensile strength.</title>
        <authorList>
            <person name="Kono N."/>
            <person name="Nakamura H."/>
            <person name="Ohtoshi R."/>
            <person name="Tomita M."/>
            <person name="Numata K."/>
            <person name="Arakawa K."/>
        </authorList>
    </citation>
    <scope>NUCLEOTIDE SEQUENCE [LARGE SCALE GENOMIC DNA]</scope>
</reference>